<dbReference type="Proteomes" id="UP001431209">
    <property type="component" value="Unassembled WGS sequence"/>
</dbReference>
<dbReference type="InterPro" id="IPR013201">
    <property type="entry name" value="Prot_inhib_I29"/>
</dbReference>
<dbReference type="Pfam" id="PF00112">
    <property type="entry name" value="Peptidase_C1"/>
    <property type="match status" value="1"/>
</dbReference>
<comment type="caution">
    <text evidence="6">The sequence shown here is derived from an EMBL/GenBank/DDBJ whole genome shotgun (WGS) entry which is preliminary data.</text>
</comment>
<dbReference type="InterPro" id="IPR039417">
    <property type="entry name" value="Peptidase_C1A_papain-like"/>
</dbReference>
<evidence type="ECO:0000313" key="7">
    <source>
        <dbReference type="Proteomes" id="UP001431209"/>
    </source>
</evidence>
<evidence type="ECO:0000256" key="3">
    <source>
        <dbReference type="SAM" id="SignalP"/>
    </source>
</evidence>
<proteinExistence type="inferred from homology"/>
<dbReference type="EMBL" id="JAOPGA020001182">
    <property type="protein sequence ID" value="KAL0485901.1"/>
    <property type="molecule type" value="Genomic_DNA"/>
</dbReference>
<dbReference type="PANTHER" id="PTHR12411">
    <property type="entry name" value="CYSTEINE PROTEASE FAMILY C1-RELATED"/>
    <property type="match status" value="1"/>
</dbReference>
<dbReference type="InterPro" id="IPR000169">
    <property type="entry name" value="Pept_cys_AS"/>
</dbReference>
<dbReference type="GO" id="GO:0006508">
    <property type="term" value="P:proteolysis"/>
    <property type="evidence" value="ECO:0007669"/>
    <property type="project" value="InterPro"/>
</dbReference>
<dbReference type="InterPro" id="IPR013128">
    <property type="entry name" value="Peptidase_C1A"/>
</dbReference>
<keyword evidence="7" id="KW-1185">Reference proteome</keyword>
<feature type="domain" description="Peptidase C1A papain C-terminal" evidence="4">
    <location>
        <begin position="124"/>
        <end position="356"/>
    </location>
</feature>
<dbReference type="InterPro" id="IPR025661">
    <property type="entry name" value="Pept_asp_AS"/>
</dbReference>
<dbReference type="Pfam" id="PF08246">
    <property type="entry name" value="Inhibitor_I29"/>
    <property type="match status" value="1"/>
</dbReference>
<evidence type="ECO:0000259" key="5">
    <source>
        <dbReference type="SMART" id="SM00848"/>
    </source>
</evidence>
<dbReference type="AlphaFoldDB" id="A0AAW2ZB40"/>
<evidence type="ECO:0000259" key="4">
    <source>
        <dbReference type="SMART" id="SM00645"/>
    </source>
</evidence>
<dbReference type="InterPro" id="IPR025660">
    <property type="entry name" value="Pept_his_AS"/>
</dbReference>
<gene>
    <name evidence="6" type="ORF">AKO1_002174</name>
</gene>
<dbReference type="PROSITE" id="PS00639">
    <property type="entry name" value="THIOL_PROTEASE_HIS"/>
    <property type="match status" value="1"/>
</dbReference>
<dbReference type="SMART" id="SM00848">
    <property type="entry name" value="Inhibitor_I29"/>
    <property type="match status" value="1"/>
</dbReference>
<feature type="chain" id="PRO_5043408198" evidence="3">
    <location>
        <begin position="17"/>
        <end position="357"/>
    </location>
</feature>
<feature type="signal peptide" evidence="3">
    <location>
        <begin position="1"/>
        <end position="16"/>
    </location>
</feature>
<comment type="similarity">
    <text evidence="1">Belongs to the peptidase C1 family.</text>
</comment>
<reference evidence="6 7" key="1">
    <citation type="submission" date="2024-03" db="EMBL/GenBank/DDBJ databases">
        <title>The Acrasis kona genome and developmental transcriptomes reveal deep origins of eukaryotic multicellular pathways.</title>
        <authorList>
            <person name="Sheikh S."/>
            <person name="Fu C.-J."/>
            <person name="Brown M.W."/>
            <person name="Baldauf S.L."/>
        </authorList>
    </citation>
    <scope>NUCLEOTIDE SEQUENCE [LARGE SCALE GENOMIC DNA]</scope>
    <source>
        <strain evidence="6 7">ATCC MYA-3509</strain>
    </source>
</reference>
<evidence type="ECO:0000256" key="1">
    <source>
        <dbReference type="ARBA" id="ARBA00008455"/>
    </source>
</evidence>
<evidence type="ECO:0000256" key="2">
    <source>
        <dbReference type="ARBA" id="ARBA00023157"/>
    </source>
</evidence>
<dbReference type="SMART" id="SM00645">
    <property type="entry name" value="Pept_C1"/>
    <property type="match status" value="1"/>
</dbReference>
<dbReference type="SUPFAM" id="SSF54001">
    <property type="entry name" value="Cysteine proteinases"/>
    <property type="match status" value="1"/>
</dbReference>
<organism evidence="6 7">
    <name type="scientific">Acrasis kona</name>
    <dbReference type="NCBI Taxonomy" id="1008807"/>
    <lineage>
        <taxon>Eukaryota</taxon>
        <taxon>Discoba</taxon>
        <taxon>Heterolobosea</taxon>
        <taxon>Tetramitia</taxon>
        <taxon>Eutetramitia</taxon>
        <taxon>Acrasidae</taxon>
        <taxon>Acrasis</taxon>
    </lineage>
</organism>
<accession>A0AAW2ZB40</accession>
<feature type="domain" description="Cathepsin propeptide inhibitor" evidence="5">
    <location>
        <begin position="31"/>
        <end position="89"/>
    </location>
</feature>
<dbReference type="PROSITE" id="PS00139">
    <property type="entry name" value="THIOL_PROTEASE_CYS"/>
    <property type="match status" value="1"/>
</dbReference>
<dbReference type="PRINTS" id="PR00705">
    <property type="entry name" value="PAPAIN"/>
</dbReference>
<keyword evidence="2" id="KW-1015">Disulfide bond</keyword>
<evidence type="ECO:0000313" key="6">
    <source>
        <dbReference type="EMBL" id="KAL0485901.1"/>
    </source>
</evidence>
<protein>
    <submittedName>
        <fullName evidence="6">Cathepsin F</fullName>
    </submittedName>
</protein>
<keyword evidence="3" id="KW-0732">Signal</keyword>
<dbReference type="InterPro" id="IPR000668">
    <property type="entry name" value="Peptidase_C1A_C"/>
</dbReference>
<sequence length="357" mass="40667">MRSILIFFSVIVMAVSFKINTENAPMRADLFGQYIAKYKKRFSTIDEYNKRLKIFSQNIKKIEVLNQIHNRSSVIYDLNEFTYMSEQEFRNQKLMNFNAKRYEYGMEVLKEAKFVGSVNDVQDLPEEFDWRTKNVVTPVKDQGSCGSCWAFSAMQNIESQWAIKGNNLTSFSAQQLIDCDNQDCGCLGGWPQVAMKHLIDNGGLSTEADYPYCAPPFGDCFSCVTNKTFCRPFSPYCNRTCLDAPKTVKLSSFELVSSDEEVIKAYLFKNGPLSIGINALWLQFYSSGVSNPWYCDKEVDHAVLLVGYGIHRGYLGDTPYWLIKNSWAEGWGEKGYFRIYRGKGVCGVNTLVVNAVL</sequence>
<dbReference type="Gene3D" id="3.90.70.10">
    <property type="entry name" value="Cysteine proteinases"/>
    <property type="match status" value="1"/>
</dbReference>
<dbReference type="CDD" id="cd02248">
    <property type="entry name" value="Peptidase_C1A"/>
    <property type="match status" value="1"/>
</dbReference>
<dbReference type="InterPro" id="IPR038765">
    <property type="entry name" value="Papain-like_cys_pep_sf"/>
</dbReference>
<name>A0AAW2ZB40_9EUKA</name>
<dbReference type="GO" id="GO:0008234">
    <property type="term" value="F:cysteine-type peptidase activity"/>
    <property type="evidence" value="ECO:0007669"/>
    <property type="project" value="InterPro"/>
</dbReference>
<dbReference type="PROSITE" id="PS00640">
    <property type="entry name" value="THIOL_PROTEASE_ASN"/>
    <property type="match status" value="1"/>
</dbReference>